<reference evidence="11" key="3">
    <citation type="submission" date="2025-04" db="UniProtKB">
        <authorList>
            <consortium name="RefSeq"/>
        </authorList>
    </citation>
    <scope>IDENTIFICATION</scope>
    <source>
        <strain evidence="11">CBS 781.70</strain>
    </source>
</reference>
<feature type="compositionally biased region" description="Polar residues" evidence="8">
    <location>
        <begin position="130"/>
        <end position="148"/>
    </location>
</feature>
<feature type="compositionally biased region" description="Low complexity" evidence="8">
    <location>
        <begin position="190"/>
        <end position="199"/>
    </location>
</feature>
<dbReference type="Proteomes" id="UP000504638">
    <property type="component" value="Unplaced"/>
</dbReference>
<gene>
    <name evidence="9 11" type="ORF">P152DRAFT_483882</name>
</gene>
<dbReference type="GeneID" id="54422542"/>
<dbReference type="PANTHER" id="PTHR13437:SF2">
    <property type="entry name" value="NUCLEOPORIN P58_P45"/>
    <property type="match status" value="1"/>
</dbReference>
<name>A0A6G1FXU8_9PEZI</name>
<comment type="subcellular location">
    <subcellularLocation>
        <location evidence="1">Nucleus</location>
        <location evidence="1">Nuclear pore complex</location>
    </subcellularLocation>
</comment>
<dbReference type="GO" id="GO:0015031">
    <property type="term" value="P:protein transport"/>
    <property type="evidence" value="ECO:0007669"/>
    <property type="project" value="UniProtKB-KW"/>
</dbReference>
<dbReference type="AlphaFoldDB" id="A0A6G1FXU8"/>
<dbReference type="GO" id="GO:0005643">
    <property type="term" value="C:nuclear pore"/>
    <property type="evidence" value="ECO:0007669"/>
    <property type="project" value="UniProtKB-SubCell"/>
</dbReference>
<feature type="compositionally biased region" description="Polar residues" evidence="8">
    <location>
        <begin position="1"/>
        <end position="13"/>
    </location>
</feature>
<feature type="compositionally biased region" description="Polar residues" evidence="8">
    <location>
        <begin position="81"/>
        <end position="121"/>
    </location>
</feature>
<keyword evidence="10" id="KW-1185">Reference proteome</keyword>
<keyword evidence="3" id="KW-0509">mRNA transport</keyword>
<dbReference type="Pfam" id="PF21121">
    <property type="entry name" value="Nup49_C"/>
    <property type="match status" value="1"/>
</dbReference>
<protein>
    <recommendedName>
        <fullName evidence="12">Nucleoporin NUP49/NSP49</fullName>
    </recommendedName>
</protein>
<dbReference type="GO" id="GO:0008139">
    <property type="term" value="F:nuclear localization sequence binding"/>
    <property type="evidence" value="ECO:0007669"/>
    <property type="project" value="InterPro"/>
</dbReference>
<evidence type="ECO:0000256" key="5">
    <source>
        <dbReference type="ARBA" id="ARBA00023010"/>
    </source>
</evidence>
<reference evidence="9 11" key="1">
    <citation type="submission" date="2020-01" db="EMBL/GenBank/DDBJ databases">
        <authorList>
            <consortium name="DOE Joint Genome Institute"/>
            <person name="Haridas S."/>
            <person name="Albert R."/>
            <person name="Binder M."/>
            <person name="Bloem J."/>
            <person name="Labutti K."/>
            <person name="Salamov A."/>
            <person name="Andreopoulos B."/>
            <person name="Baker S.E."/>
            <person name="Barry K."/>
            <person name="Bills G."/>
            <person name="Bluhm B.H."/>
            <person name="Cannon C."/>
            <person name="Castanera R."/>
            <person name="Culley D.E."/>
            <person name="Daum C."/>
            <person name="Ezra D."/>
            <person name="Gonzalez J.B."/>
            <person name="Henrissat B."/>
            <person name="Kuo A."/>
            <person name="Liang C."/>
            <person name="Lipzen A."/>
            <person name="Lutzoni F."/>
            <person name="Magnuson J."/>
            <person name="Mondo S."/>
            <person name="Nolan M."/>
            <person name="Ohm R."/>
            <person name="Pangilinan J."/>
            <person name="Park H.-J."/>
            <person name="Ramirez L."/>
            <person name="Alfaro M."/>
            <person name="Sun H."/>
            <person name="Tritt A."/>
            <person name="Yoshinaga Y."/>
            <person name="Zwiers L.-H."/>
            <person name="Turgeon B.G."/>
            <person name="Goodwin S.B."/>
            <person name="Spatafora J.W."/>
            <person name="Crous P.W."/>
            <person name="Grigoriev I.V."/>
        </authorList>
    </citation>
    <scope>NUCLEOTIDE SEQUENCE</scope>
    <source>
        <strain evidence="9 11">CBS 781.70</strain>
    </source>
</reference>
<evidence type="ECO:0000256" key="3">
    <source>
        <dbReference type="ARBA" id="ARBA00022816"/>
    </source>
</evidence>
<keyword evidence="7" id="KW-0539">Nucleus</keyword>
<dbReference type="GO" id="GO:0051028">
    <property type="term" value="P:mRNA transport"/>
    <property type="evidence" value="ECO:0007669"/>
    <property type="project" value="UniProtKB-KW"/>
</dbReference>
<evidence type="ECO:0000256" key="4">
    <source>
        <dbReference type="ARBA" id="ARBA00022927"/>
    </source>
</evidence>
<keyword evidence="6" id="KW-0906">Nuclear pore complex</keyword>
<dbReference type="EMBL" id="ML975166">
    <property type="protein sequence ID" value="KAF1810419.1"/>
    <property type="molecule type" value="Genomic_DNA"/>
</dbReference>
<feature type="region of interest" description="Disordered" evidence="8">
    <location>
        <begin position="1"/>
        <end position="199"/>
    </location>
</feature>
<dbReference type="OrthoDB" id="2538017at2759"/>
<dbReference type="InterPro" id="IPR024882">
    <property type="entry name" value="NUP58/p45/49"/>
</dbReference>
<proteinExistence type="predicted"/>
<sequence>MSALTRSNSLSLNTGGGAGLFGSTPATQGGGLFGASNTTQSQTAGSLFSSTLKPPASSAPSTQGLFGTPSSAQPQSTPSPFGNTSSQAQATPSLFGTPGTSQPQQSSNMSSGGFSLGNPGQSLFGKPPASSGTGTSSLFPPAGGSNTTLGGGLFSTQGSSQPQQSSGTTAGSMFGSAGAQSKPSGFGLFPTPASQPTQQPQFTTVAGPTFGGKPITNLATSGGGITGGMRFGGGTSTAPQPQVVQGVQVDISNIRGTTRFSELHPNVQQDIIKIDNLTAAQIKICETCDAVVPAHRETLDFIPNDAEYVSTKVDAVEAALANDAEAIAALKKIVRQDQEEASNLRGCIDMLKLPTNLQMSGLWHQYLGGQPALGIKAGNAVADAVGGGYDEGPPDLVKFFKGRSDEVEKELNVMQGLIGEIEAHLRLVEGRAANEAENLARRGRVQEMDSQAVVRELVQTMQGFEDAVLRVAGRVGGVREKFNEVTMAGQNGLGPNGPRR</sequence>
<keyword evidence="4" id="KW-0653">Protein transport</keyword>
<evidence type="ECO:0000313" key="11">
    <source>
        <dbReference type="RefSeq" id="XP_033532050.1"/>
    </source>
</evidence>
<dbReference type="InterPro" id="IPR025574">
    <property type="entry name" value="Nucleoporin_FG_rpt"/>
</dbReference>
<feature type="compositionally biased region" description="Low complexity" evidence="8">
    <location>
        <begin position="68"/>
        <end position="80"/>
    </location>
</feature>
<dbReference type="RefSeq" id="XP_033532050.1">
    <property type="nucleotide sequence ID" value="XM_033681972.1"/>
</dbReference>
<dbReference type="GO" id="GO:0017056">
    <property type="term" value="F:structural constituent of nuclear pore"/>
    <property type="evidence" value="ECO:0007669"/>
    <property type="project" value="InterPro"/>
</dbReference>
<feature type="compositionally biased region" description="Low complexity" evidence="8">
    <location>
        <begin position="155"/>
        <end position="172"/>
    </location>
</feature>
<evidence type="ECO:0000256" key="6">
    <source>
        <dbReference type="ARBA" id="ARBA00023132"/>
    </source>
</evidence>
<feature type="compositionally biased region" description="Polar residues" evidence="8">
    <location>
        <begin position="35"/>
        <end position="65"/>
    </location>
</feature>
<dbReference type="PANTHER" id="PTHR13437">
    <property type="entry name" value="NUCLEOPORIN P58/P45 NUCLEOPORIN-LIKE PROTEIN 1"/>
    <property type="match status" value="1"/>
</dbReference>
<keyword evidence="2" id="KW-0813">Transport</keyword>
<evidence type="ECO:0000313" key="9">
    <source>
        <dbReference type="EMBL" id="KAF1810419.1"/>
    </source>
</evidence>
<reference evidence="11" key="2">
    <citation type="submission" date="2020-04" db="EMBL/GenBank/DDBJ databases">
        <authorList>
            <consortium name="NCBI Genome Project"/>
        </authorList>
    </citation>
    <scope>NUCLEOTIDE SEQUENCE</scope>
    <source>
        <strain evidence="11">CBS 781.70</strain>
    </source>
</reference>
<evidence type="ECO:0008006" key="12">
    <source>
        <dbReference type="Google" id="ProtNLM"/>
    </source>
</evidence>
<evidence type="ECO:0000256" key="7">
    <source>
        <dbReference type="ARBA" id="ARBA00023242"/>
    </source>
</evidence>
<dbReference type="Pfam" id="PF13634">
    <property type="entry name" value="Nucleoporin_FG"/>
    <property type="match status" value="1"/>
</dbReference>
<evidence type="ECO:0000313" key="10">
    <source>
        <dbReference type="Proteomes" id="UP000504638"/>
    </source>
</evidence>
<evidence type="ECO:0000256" key="1">
    <source>
        <dbReference type="ARBA" id="ARBA00004567"/>
    </source>
</evidence>
<evidence type="ECO:0000256" key="8">
    <source>
        <dbReference type="SAM" id="MobiDB-lite"/>
    </source>
</evidence>
<organism evidence="9">
    <name type="scientific">Eremomyces bilateralis CBS 781.70</name>
    <dbReference type="NCBI Taxonomy" id="1392243"/>
    <lineage>
        <taxon>Eukaryota</taxon>
        <taxon>Fungi</taxon>
        <taxon>Dikarya</taxon>
        <taxon>Ascomycota</taxon>
        <taxon>Pezizomycotina</taxon>
        <taxon>Dothideomycetes</taxon>
        <taxon>Dothideomycetes incertae sedis</taxon>
        <taxon>Eremomycetales</taxon>
        <taxon>Eremomycetaceae</taxon>
        <taxon>Eremomyces</taxon>
    </lineage>
</organism>
<keyword evidence="5" id="KW-0811">Translocation</keyword>
<accession>A0A6G1FXU8</accession>
<evidence type="ECO:0000256" key="2">
    <source>
        <dbReference type="ARBA" id="ARBA00022448"/>
    </source>
</evidence>